<dbReference type="GO" id="GO:0071555">
    <property type="term" value="P:cell wall organization"/>
    <property type="evidence" value="ECO:0007669"/>
    <property type="project" value="UniProtKB-KW"/>
</dbReference>
<keyword evidence="7" id="KW-0133">Cell shape</keyword>
<dbReference type="InterPro" id="IPR011761">
    <property type="entry name" value="ATP-grasp"/>
</dbReference>
<dbReference type="PIRSF" id="PIRSF039102">
    <property type="entry name" value="Ddl/VanB"/>
    <property type="match status" value="1"/>
</dbReference>
<dbReference type="PROSITE" id="PS50975">
    <property type="entry name" value="ATP_GRASP"/>
    <property type="match status" value="1"/>
</dbReference>
<comment type="subcellular location">
    <subcellularLocation>
        <location evidence="1">Cytoplasm</location>
    </subcellularLocation>
</comment>
<feature type="domain" description="ATP-grasp" evidence="10">
    <location>
        <begin position="145"/>
        <end position="341"/>
    </location>
</feature>
<evidence type="ECO:0000256" key="7">
    <source>
        <dbReference type="ARBA" id="ARBA00022960"/>
    </source>
</evidence>
<organism evidence="11">
    <name type="scientific">bioreactor metagenome</name>
    <dbReference type="NCBI Taxonomy" id="1076179"/>
    <lineage>
        <taxon>unclassified sequences</taxon>
        <taxon>metagenomes</taxon>
        <taxon>ecological metagenomes</taxon>
    </lineage>
</organism>
<evidence type="ECO:0000256" key="4">
    <source>
        <dbReference type="ARBA" id="ARBA00022598"/>
    </source>
</evidence>
<dbReference type="InterPro" id="IPR005905">
    <property type="entry name" value="D_ala_D_ala"/>
</dbReference>
<evidence type="ECO:0000256" key="2">
    <source>
        <dbReference type="ARBA" id="ARBA00010871"/>
    </source>
</evidence>
<dbReference type="GO" id="GO:0046872">
    <property type="term" value="F:metal ion binding"/>
    <property type="evidence" value="ECO:0007669"/>
    <property type="project" value="InterPro"/>
</dbReference>
<keyword evidence="9" id="KW-0961">Cell wall biogenesis/degradation</keyword>
<accession>A0A644ZJA0</accession>
<dbReference type="PROSITE" id="PS00844">
    <property type="entry name" value="DALA_DALA_LIGASE_2"/>
    <property type="match status" value="1"/>
</dbReference>
<reference evidence="11" key="1">
    <citation type="submission" date="2019-08" db="EMBL/GenBank/DDBJ databases">
        <authorList>
            <person name="Kucharzyk K."/>
            <person name="Murdoch R.W."/>
            <person name="Higgins S."/>
            <person name="Loffler F."/>
        </authorList>
    </citation>
    <scope>NUCLEOTIDE SEQUENCE</scope>
</reference>
<protein>
    <submittedName>
        <fullName evidence="11">D-alanine--D-alanine ligase</fullName>
        <ecNumber evidence="11">6.3.2.4</ecNumber>
    </submittedName>
</protein>
<gene>
    <name evidence="11" type="primary">ddl_28</name>
    <name evidence="11" type="ORF">SDC9_87609</name>
</gene>
<evidence type="ECO:0000259" key="10">
    <source>
        <dbReference type="PROSITE" id="PS50975"/>
    </source>
</evidence>
<dbReference type="GO" id="GO:0008360">
    <property type="term" value="P:regulation of cell shape"/>
    <property type="evidence" value="ECO:0007669"/>
    <property type="project" value="UniProtKB-KW"/>
</dbReference>
<dbReference type="NCBIfam" id="TIGR01205">
    <property type="entry name" value="D_ala_D_alaTIGR"/>
    <property type="match status" value="1"/>
</dbReference>
<dbReference type="Gene3D" id="3.30.470.20">
    <property type="entry name" value="ATP-grasp fold, B domain"/>
    <property type="match status" value="1"/>
</dbReference>
<dbReference type="GO" id="GO:0008716">
    <property type="term" value="F:D-alanine-D-alanine ligase activity"/>
    <property type="evidence" value="ECO:0007669"/>
    <property type="project" value="UniProtKB-EC"/>
</dbReference>
<dbReference type="EC" id="6.3.2.4" evidence="11"/>
<dbReference type="GO" id="GO:0009252">
    <property type="term" value="P:peptidoglycan biosynthetic process"/>
    <property type="evidence" value="ECO:0007669"/>
    <property type="project" value="UniProtKB-KW"/>
</dbReference>
<dbReference type="HAMAP" id="MF_00047">
    <property type="entry name" value="Dala_Dala_lig"/>
    <property type="match status" value="1"/>
</dbReference>
<dbReference type="Pfam" id="PF07478">
    <property type="entry name" value="Dala_Dala_lig_C"/>
    <property type="match status" value="1"/>
</dbReference>
<dbReference type="Gene3D" id="3.30.1490.20">
    <property type="entry name" value="ATP-grasp fold, A domain"/>
    <property type="match status" value="1"/>
</dbReference>
<dbReference type="InterPro" id="IPR011127">
    <property type="entry name" value="Dala_Dala_lig_N"/>
</dbReference>
<dbReference type="InterPro" id="IPR016185">
    <property type="entry name" value="PreATP-grasp_dom_sf"/>
</dbReference>
<dbReference type="GO" id="GO:0005524">
    <property type="term" value="F:ATP binding"/>
    <property type="evidence" value="ECO:0007669"/>
    <property type="project" value="UniProtKB-KW"/>
</dbReference>
<evidence type="ECO:0000256" key="6">
    <source>
        <dbReference type="ARBA" id="ARBA00022840"/>
    </source>
</evidence>
<keyword evidence="3" id="KW-0963">Cytoplasm</keyword>
<evidence type="ECO:0000313" key="11">
    <source>
        <dbReference type="EMBL" id="MPM40960.1"/>
    </source>
</evidence>
<dbReference type="InterPro" id="IPR011095">
    <property type="entry name" value="Dala_Dala_lig_C"/>
</dbReference>
<dbReference type="Pfam" id="PF01820">
    <property type="entry name" value="Dala_Dala_lig_N"/>
    <property type="match status" value="1"/>
</dbReference>
<dbReference type="GO" id="GO:0005737">
    <property type="term" value="C:cytoplasm"/>
    <property type="evidence" value="ECO:0007669"/>
    <property type="project" value="UniProtKB-SubCell"/>
</dbReference>
<dbReference type="PANTHER" id="PTHR23132">
    <property type="entry name" value="D-ALANINE--D-ALANINE LIGASE"/>
    <property type="match status" value="1"/>
</dbReference>
<dbReference type="PANTHER" id="PTHR23132:SF23">
    <property type="entry name" value="D-ALANINE--D-ALANINE LIGASE B"/>
    <property type="match status" value="1"/>
</dbReference>
<dbReference type="AlphaFoldDB" id="A0A644ZJA0"/>
<dbReference type="SUPFAM" id="SSF56059">
    <property type="entry name" value="Glutathione synthetase ATP-binding domain-like"/>
    <property type="match status" value="1"/>
</dbReference>
<evidence type="ECO:0000256" key="3">
    <source>
        <dbReference type="ARBA" id="ARBA00022490"/>
    </source>
</evidence>
<comment type="similarity">
    <text evidence="2">Belongs to the D-alanine--D-alanine ligase family.</text>
</comment>
<keyword evidence="6" id="KW-0067">ATP-binding</keyword>
<dbReference type="PROSITE" id="PS00843">
    <property type="entry name" value="DALA_DALA_LIGASE_1"/>
    <property type="match status" value="1"/>
</dbReference>
<comment type="caution">
    <text evidence="11">The sequence shown here is derived from an EMBL/GenBank/DDBJ whole genome shotgun (WGS) entry which is preliminary data.</text>
</comment>
<dbReference type="Gene3D" id="3.40.50.20">
    <property type="match status" value="1"/>
</dbReference>
<name>A0A644ZJA0_9ZZZZ</name>
<keyword evidence="5" id="KW-0547">Nucleotide-binding</keyword>
<evidence type="ECO:0000256" key="1">
    <source>
        <dbReference type="ARBA" id="ARBA00004496"/>
    </source>
</evidence>
<evidence type="ECO:0000256" key="5">
    <source>
        <dbReference type="ARBA" id="ARBA00022741"/>
    </source>
</evidence>
<evidence type="ECO:0000256" key="9">
    <source>
        <dbReference type="ARBA" id="ARBA00023316"/>
    </source>
</evidence>
<keyword evidence="8" id="KW-0573">Peptidoglycan synthesis</keyword>
<proteinExistence type="inferred from homology"/>
<sequence length="348" mass="37241">MNIVVLAGGLSPERDVSLSTGTMVTNALRGKGHSAILVDLFFGVPELPEPIETAFSVSGMLPPFSVPEQAPDLEAVRKMRNGGFSDQIGNGVLELCRVADLTFLALHGGIGENGSLQAFFDLSNVKYTGSPSIGCALAMDKYVSKSLFRSDGIETAGWAMARRGQSFDTSFPVPCVVKPNCGGSSIGVSIVRDAASLASAIEAGFEFEDELIVEEYVSGMELSAGVLGSGEDAVALPLIEIVPKHGFYDYQHKYQKGWTDEIVPARISPELTAKVQQLAVEAFRALKLSVYARIDFLLTPDGRAVCLEANTLPGMTPTSLLPQEAEHYGLDYASLCEAIVSYSLKKYE</sequence>
<keyword evidence="4 11" id="KW-0436">Ligase</keyword>
<dbReference type="SUPFAM" id="SSF52440">
    <property type="entry name" value="PreATP-grasp domain"/>
    <property type="match status" value="1"/>
</dbReference>
<dbReference type="NCBIfam" id="NF002378">
    <property type="entry name" value="PRK01372.1"/>
    <property type="match status" value="1"/>
</dbReference>
<dbReference type="EMBL" id="VSSQ01009193">
    <property type="protein sequence ID" value="MPM40960.1"/>
    <property type="molecule type" value="Genomic_DNA"/>
</dbReference>
<evidence type="ECO:0000256" key="8">
    <source>
        <dbReference type="ARBA" id="ARBA00022984"/>
    </source>
</evidence>
<dbReference type="InterPro" id="IPR000291">
    <property type="entry name" value="D-Ala_lig_Van_CS"/>
</dbReference>
<dbReference type="InterPro" id="IPR013815">
    <property type="entry name" value="ATP_grasp_subdomain_1"/>
</dbReference>